<feature type="compositionally biased region" description="Acidic residues" evidence="1">
    <location>
        <begin position="1"/>
        <end position="10"/>
    </location>
</feature>
<dbReference type="Proteomes" id="UP001165586">
    <property type="component" value="Unassembled WGS sequence"/>
</dbReference>
<dbReference type="RefSeq" id="WP_259537274.1">
    <property type="nucleotide sequence ID" value="NZ_JANLCJ010000001.1"/>
</dbReference>
<reference evidence="4" key="1">
    <citation type="submission" date="2022-08" db="EMBL/GenBank/DDBJ databases">
        <authorList>
            <person name="Deng Y."/>
            <person name="Han X.-F."/>
            <person name="Zhang Y.-Q."/>
        </authorList>
    </citation>
    <scope>NUCLEOTIDE SEQUENCE</scope>
    <source>
        <strain evidence="4">CPCC 203386</strain>
    </source>
</reference>
<dbReference type="EMBL" id="JANLCJ010000001">
    <property type="protein sequence ID" value="MCS5732651.1"/>
    <property type="molecule type" value="Genomic_DNA"/>
</dbReference>
<sequence length="443" mass="46321">MDSWNDDQYDTPDTQTDAALPESDAADYPTTDPYTDGTYPTDPGYPADGGGDASSASAATSFSGLLSTGVPYTVLDDDGDAHPDTVLIDLDGDGFADLTVERSGGDFHVTGGDIDEYVPITALRSEMPEVYALFGDLADPTADELIDIQDGEIIGDPFEASRTWFEQSFNGSCVPASVAQILSEYLGVQPDDQHFVDDVNALGLWNVAPDGTPSLSLEDAQTIFASEGIPTTQTVSDVDGLTTALAEGYRPLVYVDSGKYWEVDDTDGDGADHAVTVTGINLDEGVVYLNDTGTDTGEALRVSIDDFEAAWAQSGNTMLVCDQTPEEFQEDQRELRLEEAGLPAGDEGLDEPATDAPPLDEPDATTAGSDTGAGEANPVIDVLTDAGTDGSAAEPVDSPLDDVLSGTVPQPNLISTVVHTAPWILLPIVLGAGAAAAAVARKR</sequence>
<evidence type="ECO:0000256" key="2">
    <source>
        <dbReference type="SAM" id="Phobius"/>
    </source>
</evidence>
<keyword evidence="5" id="KW-1185">Reference proteome</keyword>
<organism evidence="4 5">
    <name type="scientific">Herbiconiux daphne</name>
    <dbReference type="NCBI Taxonomy" id="2970914"/>
    <lineage>
        <taxon>Bacteria</taxon>
        <taxon>Bacillati</taxon>
        <taxon>Actinomycetota</taxon>
        <taxon>Actinomycetes</taxon>
        <taxon>Micrococcales</taxon>
        <taxon>Microbacteriaceae</taxon>
        <taxon>Herbiconiux</taxon>
    </lineage>
</organism>
<name>A0ABT2GXG1_9MICO</name>
<feature type="region of interest" description="Disordered" evidence="1">
    <location>
        <begin position="1"/>
        <end position="58"/>
    </location>
</feature>
<evidence type="ECO:0000313" key="4">
    <source>
        <dbReference type="EMBL" id="MCS5732651.1"/>
    </source>
</evidence>
<feature type="transmembrane region" description="Helical" evidence="2">
    <location>
        <begin position="421"/>
        <end position="440"/>
    </location>
</feature>
<proteinExistence type="predicted"/>
<feature type="domain" description="Peptidase C39-like" evidence="3">
    <location>
        <begin position="164"/>
        <end position="292"/>
    </location>
</feature>
<feature type="region of interest" description="Disordered" evidence="1">
    <location>
        <begin position="343"/>
        <end position="377"/>
    </location>
</feature>
<dbReference type="Gene3D" id="3.90.70.10">
    <property type="entry name" value="Cysteine proteinases"/>
    <property type="match status" value="1"/>
</dbReference>
<evidence type="ECO:0000313" key="5">
    <source>
        <dbReference type="Proteomes" id="UP001165586"/>
    </source>
</evidence>
<dbReference type="PROSITE" id="PS00639">
    <property type="entry name" value="THIOL_PROTEASE_HIS"/>
    <property type="match status" value="1"/>
</dbReference>
<feature type="compositionally biased region" description="Acidic residues" evidence="1">
    <location>
        <begin position="347"/>
        <end position="363"/>
    </location>
</feature>
<accession>A0ABT2GXG1</accession>
<keyword evidence="2" id="KW-1133">Transmembrane helix</keyword>
<evidence type="ECO:0000259" key="3">
    <source>
        <dbReference type="Pfam" id="PF13529"/>
    </source>
</evidence>
<keyword evidence="2" id="KW-0472">Membrane</keyword>
<feature type="compositionally biased region" description="Low complexity" evidence="1">
    <location>
        <begin position="26"/>
        <end position="46"/>
    </location>
</feature>
<evidence type="ECO:0000256" key="1">
    <source>
        <dbReference type="SAM" id="MobiDB-lite"/>
    </source>
</evidence>
<keyword evidence="2" id="KW-0812">Transmembrane</keyword>
<dbReference type="InterPro" id="IPR039564">
    <property type="entry name" value="Peptidase_C39-like"/>
</dbReference>
<comment type="caution">
    <text evidence="4">The sequence shown here is derived from an EMBL/GenBank/DDBJ whole genome shotgun (WGS) entry which is preliminary data.</text>
</comment>
<gene>
    <name evidence="4" type="ORF">N1032_02700</name>
</gene>
<dbReference type="Pfam" id="PF13529">
    <property type="entry name" value="Peptidase_C39_2"/>
    <property type="match status" value="1"/>
</dbReference>
<dbReference type="InterPro" id="IPR025660">
    <property type="entry name" value="Pept_his_AS"/>
</dbReference>
<protein>
    <recommendedName>
        <fullName evidence="3">Peptidase C39-like domain-containing protein</fullName>
    </recommendedName>
</protein>